<feature type="compositionally biased region" description="Pro residues" evidence="1">
    <location>
        <begin position="154"/>
        <end position="185"/>
    </location>
</feature>
<feature type="region of interest" description="Disordered" evidence="1">
    <location>
        <begin position="1"/>
        <end position="48"/>
    </location>
</feature>
<feature type="region of interest" description="Disordered" evidence="1">
    <location>
        <begin position="148"/>
        <end position="187"/>
    </location>
</feature>
<dbReference type="AlphaFoldDB" id="A0A8D9HX18"/>
<dbReference type="Proteomes" id="UP000694005">
    <property type="component" value="Chromosome A04"/>
</dbReference>
<feature type="non-terminal residue" evidence="2">
    <location>
        <position position="1"/>
    </location>
</feature>
<name>A0A8D9HX18_BRACM</name>
<accession>A0A8D9HX18</accession>
<feature type="non-terminal residue" evidence="2">
    <location>
        <position position="219"/>
    </location>
</feature>
<dbReference type="EMBL" id="LS974620">
    <property type="protein sequence ID" value="CAG7906564.1"/>
    <property type="molecule type" value="Genomic_DNA"/>
</dbReference>
<evidence type="ECO:0000313" key="3">
    <source>
        <dbReference type="Proteomes" id="UP000694005"/>
    </source>
</evidence>
<sequence length="219" mass="22997">NPWFPSNGVSTTRPPLLTVGKSQTLIPPIPPDPLDPKFPPLVNSPPLTRRELQNTKLSKAVASTSSLSFSSSSPTAVSQPSPAAPLTAPLATLPLAVSFEKSGKSNLDNFKVIPLKLSSPIQNNRASFGCGHVPITLPPPSVDLNPILPTLVPAGPPKPSNPQPPANPPVIPTSNPPQPVNPPAPSLVEKIHRSEDKTLHRLAPLTIAESGRPRALIPD</sequence>
<organism evidence="2 3">
    <name type="scientific">Brassica campestris</name>
    <name type="common">Field mustard</name>
    <dbReference type="NCBI Taxonomy" id="3711"/>
    <lineage>
        <taxon>Eukaryota</taxon>
        <taxon>Viridiplantae</taxon>
        <taxon>Streptophyta</taxon>
        <taxon>Embryophyta</taxon>
        <taxon>Tracheophyta</taxon>
        <taxon>Spermatophyta</taxon>
        <taxon>Magnoliopsida</taxon>
        <taxon>eudicotyledons</taxon>
        <taxon>Gunneridae</taxon>
        <taxon>Pentapetalae</taxon>
        <taxon>rosids</taxon>
        <taxon>malvids</taxon>
        <taxon>Brassicales</taxon>
        <taxon>Brassicaceae</taxon>
        <taxon>Brassiceae</taxon>
        <taxon>Brassica</taxon>
    </lineage>
</organism>
<protein>
    <submittedName>
        <fullName evidence="2">Uncharacterized protein</fullName>
    </submittedName>
</protein>
<evidence type="ECO:0000313" key="2">
    <source>
        <dbReference type="EMBL" id="CAG7906564.1"/>
    </source>
</evidence>
<proteinExistence type="predicted"/>
<evidence type="ECO:0000256" key="1">
    <source>
        <dbReference type="SAM" id="MobiDB-lite"/>
    </source>
</evidence>
<reference evidence="2 3" key="1">
    <citation type="submission" date="2021-07" db="EMBL/GenBank/DDBJ databases">
        <authorList>
            <consortium name="Genoscope - CEA"/>
            <person name="William W."/>
        </authorList>
    </citation>
    <scope>NUCLEOTIDE SEQUENCE [LARGE SCALE GENOMIC DNA]</scope>
</reference>
<feature type="compositionally biased region" description="Pro residues" evidence="1">
    <location>
        <begin position="27"/>
        <end position="43"/>
    </location>
</feature>
<feature type="region of interest" description="Disordered" evidence="1">
    <location>
        <begin position="65"/>
        <end position="84"/>
    </location>
</feature>
<gene>
    <name evidence="2" type="ORF">BRAPAZ1V2_A04P14650.2</name>
</gene>
<dbReference type="Gramene" id="A04p14650.2_BraZ1">
    <property type="protein sequence ID" value="A04p14650.2_BraZ1.CDS.1"/>
    <property type="gene ID" value="A04g14650.2_BraZ1"/>
</dbReference>